<evidence type="ECO:0000313" key="8">
    <source>
        <dbReference type="RefSeq" id="XP_004486993.1"/>
    </source>
</evidence>
<feature type="region of interest" description="Disordered" evidence="6">
    <location>
        <begin position="134"/>
        <end position="162"/>
    </location>
</feature>
<keyword evidence="2" id="KW-0805">Transcription regulation</keyword>
<feature type="region of interest" description="Leucine repeat II (LRII)" evidence="5">
    <location>
        <begin position="1200"/>
        <end position="1232"/>
    </location>
</feature>
<comment type="similarity">
    <text evidence="5">Belongs to the GRAS family.</text>
</comment>
<accession>A0A1S2XC16</accession>
<dbReference type="eggNOG" id="ENOG502QSQ6">
    <property type="taxonomic scope" value="Eukaryota"/>
</dbReference>
<feature type="short sequence motif" description="VHIID" evidence="5">
    <location>
        <begin position="1150"/>
        <end position="1154"/>
    </location>
</feature>
<keyword evidence="3" id="KW-0804">Transcription</keyword>
<protein>
    <submittedName>
        <fullName evidence="8">Uncharacterized protein LOC101504630</fullName>
    </submittedName>
</protein>
<feature type="compositionally biased region" description="Low complexity" evidence="6">
    <location>
        <begin position="273"/>
        <end position="288"/>
    </location>
</feature>
<feature type="compositionally biased region" description="Polar residues" evidence="6">
    <location>
        <begin position="1007"/>
        <end position="1020"/>
    </location>
</feature>
<dbReference type="PANTHER" id="PTHR31636">
    <property type="entry name" value="OSJNBA0084A10.13 PROTEIN-RELATED"/>
    <property type="match status" value="1"/>
</dbReference>
<reference evidence="7" key="1">
    <citation type="journal article" date="2013" name="Nat. Biotechnol.">
        <title>Draft genome sequence of chickpea (Cicer arietinum) provides a resource for trait improvement.</title>
        <authorList>
            <person name="Varshney R.K."/>
            <person name="Song C."/>
            <person name="Saxena R.K."/>
            <person name="Azam S."/>
            <person name="Yu S."/>
            <person name="Sharpe A.G."/>
            <person name="Cannon S."/>
            <person name="Baek J."/>
            <person name="Rosen B.D."/>
            <person name="Tar'an B."/>
            <person name="Millan T."/>
            <person name="Zhang X."/>
            <person name="Ramsay L.D."/>
            <person name="Iwata A."/>
            <person name="Wang Y."/>
            <person name="Nelson W."/>
            <person name="Farmer A.D."/>
            <person name="Gaur P.M."/>
            <person name="Soderlund C."/>
            <person name="Penmetsa R.V."/>
            <person name="Xu C."/>
            <person name="Bharti A.K."/>
            <person name="He W."/>
            <person name="Winter P."/>
            <person name="Zhao S."/>
            <person name="Hane J.K."/>
            <person name="Carrasquilla-Garcia N."/>
            <person name="Condie J.A."/>
            <person name="Upadhyaya H.D."/>
            <person name="Luo M.C."/>
            <person name="Thudi M."/>
            <person name="Gowda C.L."/>
            <person name="Singh N.P."/>
            <person name="Lichtenzveig J."/>
            <person name="Gali K.K."/>
            <person name="Rubio J."/>
            <person name="Nadarajan N."/>
            <person name="Dolezel J."/>
            <person name="Bansal K.C."/>
            <person name="Xu X."/>
            <person name="Edwards D."/>
            <person name="Zhang G."/>
            <person name="Kahl G."/>
            <person name="Gil J."/>
            <person name="Singh K.B."/>
            <person name="Datta S.K."/>
            <person name="Jackson S.A."/>
            <person name="Wang J."/>
            <person name="Cook D.R."/>
        </authorList>
    </citation>
    <scope>NUCLEOTIDE SEQUENCE [LARGE SCALE GENOMIC DNA]</scope>
    <source>
        <strain evidence="7">cv. CDC Frontier</strain>
    </source>
</reference>
<feature type="region of interest" description="VHIID" evidence="5">
    <location>
        <begin position="1119"/>
        <end position="1184"/>
    </location>
</feature>
<keyword evidence="7" id="KW-1185">Reference proteome</keyword>
<dbReference type="KEGG" id="cam:101504630"/>
<dbReference type="PROSITE" id="PS50985">
    <property type="entry name" value="GRAS"/>
    <property type="match status" value="2"/>
</dbReference>
<evidence type="ECO:0000256" key="5">
    <source>
        <dbReference type="PROSITE-ProRule" id="PRU01191"/>
    </source>
</evidence>
<dbReference type="GO" id="GO:0009610">
    <property type="term" value="P:response to symbiotic fungus"/>
    <property type="evidence" value="ECO:0007669"/>
    <property type="project" value="UniProtKB-ARBA"/>
</dbReference>
<proteinExistence type="inferred from homology"/>
<dbReference type="OrthoDB" id="47276at2759"/>
<keyword evidence="4" id="KW-0539">Nucleus</keyword>
<dbReference type="Pfam" id="PF03514">
    <property type="entry name" value="GRAS"/>
    <property type="match status" value="2"/>
</dbReference>
<feature type="region of interest" description="VHIID" evidence="5">
    <location>
        <begin position="456"/>
        <end position="521"/>
    </location>
</feature>
<name>A0A1S2XC16_CICAR</name>
<dbReference type="GeneID" id="101504630"/>
<evidence type="ECO:0000256" key="2">
    <source>
        <dbReference type="ARBA" id="ARBA00023015"/>
    </source>
</evidence>
<evidence type="ECO:0000256" key="1">
    <source>
        <dbReference type="ARBA" id="ARBA00004123"/>
    </source>
</evidence>
<feature type="compositionally biased region" description="Low complexity" evidence="6">
    <location>
        <begin position="138"/>
        <end position="154"/>
    </location>
</feature>
<feature type="region of interest" description="SAW" evidence="5">
    <location>
        <begin position="676"/>
        <end position="751"/>
    </location>
</feature>
<dbReference type="Proteomes" id="UP000087171">
    <property type="component" value="Chromosome Ca1"/>
</dbReference>
<evidence type="ECO:0000256" key="4">
    <source>
        <dbReference type="ARBA" id="ARBA00023242"/>
    </source>
</evidence>
<gene>
    <name evidence="8" type="primary">LOC101504630</name>
</gene>
<feature type="region of interest" description="Disordered" evidence="6">
    <location>
        <begin position="294"/>
        <end position="321"/>
    </location>
</feature>
<feature type="region of interest" description="Disordered" evidence="6">
    <location>
        <begin position="960"/>
        <end position="987"/>
    </location>
</feature>
<dbReference type="InterPro" id="IPR005202">
    <property type="entry name" value="TF_GRAS"/>
</dbReference>
<sequence length="1415" mass="160351">MDPNFVGIDNHGNLLLVSDPNSITDPYLYLPDVGPLDFDPSSNSLFNSYQLVPSSSSSNVNNTTTDHSFEDTDFSETVKYISQILMEEDFEQKPCMCYDPLSLQHTEKFFFDALESNFPLSPNQHPLDILEIPDRNCSTTSTTTDSGNSSSSNDLKPLSPDTPVSGTDFAFNSISHVKSQFIVPQHNNNNNNNISDGVLDLDSSETKILAQNIFSDADSMLQFRKGLEEASKFLPKKTQLFTGLENNTNSLVSQEGKGKVGVIKMEGGGLRGNSNSNSNNWSYSNLNSHGLLKSRKNHERQGSDDEEGRSNKQSAVSVEESEISEMFDRVLLSVENVPLCAEEKDGSVVESSSTQHGELDGGKARSKKQARKRETIDLRTLLVLCAQGVSANDNRTANELLKQIRQHSSPLGDASQRLAHYFANAIEARMVGADTGTQIFYMSHKMLSAADYLKAYQVFISACPFKKFAHFFANKMIMKTAEKAETLHIIDFGILYGFQWPILIKFLSKRDGGPPKLRITGIEYPQAGFRPAERIEETGRRLAKYCERFNVSFEYKAIPSRNWETIQIENLNIRQNEVVAVNCLVRFKNLLDETIEVNSPKNEVLKLIKKINPSIFVQSIVNGSYNAPFFATRFRESLFHYSAIFDMYDTLISRSNEWRLMIEREFLGREIMNVVACEGFERVERPEAYKQWQVRNTRAGFRQLPLDKEIMTKFRDKLREWYHKDFVFDEDNNWMLQGWKGRILYASTCWVPDFSFNMFSPNSFLHDFGDPNSLNPITNGFELDDSSSPSSIISSNEESSSEVTRYSNHILGFISDILMDEEDELERKPCMLQQCLRLQAAEKSFYDVLVHNYPSSYDDSTDPDVNFGRTASFESNSSSCTTDNSCESDSVNLVGEFDCSSSQLQNSLLEEKNYYNVTEPDPVVIESQAASASHFQNGTWNSIQPVMVVEEVSASVVPISREKRSHKMNDDDTCNEQEGRGSKLSANFSDELEPPEILDEVLLCQTGRTQQHQPSSQNVDSGRKAAAKNSRSKRVLANNAAAVDLWTMLTQCAQAVASYDQRNANELLRQIRQHSSPFGDGLQRLAHYFANGLEIRLAAETPSYMPLDVSTAGDMLKAYKLFVTACPLQRMTNVLTTKTIFSLVKNEASVHVIDFGICYGFQWPCLIKTLSARPGGPPKLRITGIELPQPGFRPAERVEETGRRLENYCKKFNVPFEYNCLAQKWETVRLEDLKIDRNEITVVSCLYRLKNLLDETVAVNCPREAVLKLIRKINPNIFFHGVVNGSYSAPFFLTRFREALYHFSSTFDVFEANVPREDTQRLMLEKGLFGRDAINVIACEGAERVERPETYKQWQVRNRRAGFKQLRLDPELVNDTKAMMKREYHKDFVVDEDGKWILQGWKGRVLNAFSAWVPA</sequence>
<feature type="region of interest" description="SAW" evidence="5">
    <location>
        <begin position="1338"/>
        <end position="1413"/>
    </location>
</feature>
<feature type="region of interest" description="Disordered" evidence="6">
    <location>
        <begin position="1007"/>
        <end position="1032"/>
    </location>
</feature>
<organism evidence="7 8">
    <name type="scientific">Cicer arietinum</name>
    <name type="common">Chickpea</name>
    <name type="synonym">Garbanzo</name>
    <dbReference type="NCBI Taxonomy" id="3827"/>
    <lineage>
        <taxon>Eukaryota</taxon>
        <taxon>Viridiplantae</taxon>
        <taxon>Streptophyta</taxon>
        <taxon>Embryophyta</taxon>
        <taxon>Tracheophyta</taxon>
        <taxon>Spermatophyta</taxon>
        <taxon>Magnoliopsida</taxon>
        <taxon>eudicotyledons</taxon>
        <taxon>Gunneridae</taxon>
        <taxon>Pentapetalae</taxon>
        <taxon>rosids</taxon>
        <taxon>fabids</taxon>
        <taxon>Fabales</taxon>
        <taxon>Fabaceae</taxon>
        <taxon>Papilionoideae</taxon>
        <taxon>50 kb inversion clade</taxon>
        <taxon>NPAAA clade</taxon>
        <taxon>Hologalegina</taxon>
        <taxon>IRL clade</taxon>
        <taxon>Cicereae</taxon>
        <taxon>Cicer</taxon>
    </lineage>
</organism>
<feature type="region of interest" description="Disordered" evidence="6">
    <location>
        <begin position="343"/>
        <end position="371"/>
    </location>
</feature>
<comment type="caution">
    <text evidence="5">Lacks conserved residue(s) required for the propagation of feature annotation.</text>
</comment>
<comment type="subcellular location">
    <subcellularLocation>
        <location evidence="1">Nucleus</location>
    </subcellularLocation>
</comment>
<dbReference type="PaxDb" id="3827-XP_004486993.1"/>
<evidence type="ECO:0000256" key="6">
    <source>
        <dbReference type="SAM" id="MobiDB-lite"/>
    </source>
</evidence>
<feature type="short sequence motif" description="VHIID" evidence="5">
    <location>
        <begin position="487"/>
        <end position="491"/>
    </location>
</feature>
<feature type="short sequence motif" description="LXXLL motif" evidence="5">
    <location>
        <begin position="1249"/>
        <end position="1253"/>
    </location>
</feature>
<dbReference type="RefSeq" id="XP_004486993.1">
    <property type="nucleotide sequence ID" value="XM_004486936.3"/>
</dbReference>
<evidence type="ECO:0000256" key="3">
    <source>
        <dbReference type="ARBA" id="ARBA00023163"/>
    </source>
</evidence>
<reference evidence="8" key="2">
    <citation type="submission" date="2025-08" db="UniProtKB">
        <authorList>
            <consortium name="RefSeq"/>
        </authorList>
    </citation>
    <scope>IDENTIFICATION</scope>
    <source>
        <tissue evidence="8">Etiolated seedlings</tissue>
    </source>
</reference>
<dbReference type="GO" id="GO:0005634">
    <property type="term" value="C:nucleus"/>
    <property type="evidence" value="ECO:0007669"/>
    <property type="project" value="UniProtKB-SubCell"/>
</dbReference>
<evidence type="ECO:0000313" key="7">
    <source>
        <dbReference type="Proteomes" id="UP000087171"/>
    </source>
</evidence>
<feature type="region of interest" description="Leucine repeat II (LRII)" evidence="5">
    <location>
        <begin position="537"/>
        <end position="569"/>
    </location>
</feature>
<feature type="region of interest" description="Disordered" evidence="6">
    <location>
        <begin position="269"/>
        <end position="288"/>
    </location>
</feature>